<name>A0ABW0PRZ8_9HYPH</name>
<protein>
    <submittedName>
        <fullName evidence="2">Glycosyltransferase family 4 protein</fullName>
    </submittedName>
</protein>
<evidence type="ECO:0000259" key="1">
    <source>
        <dbReference type="Pfam" id="PF13579"/>
    </source>
</evidence>
<dbReference type="Proteomes" id="UP001596150">
    <property type="component" value="Unassembled WGS sequence"/>
</dbReference>
<dbReference type="CDD" id="cd03808">
    <property type="entry name" value="GT4_CapM-like"/>
    <property type="match status" value="1"/>
</dbReference>
<dbReference type="PANTHER" id="PTHR12526:SF638">
    <property type="entry name" value="SPORE COAT PROTEIN SA"/>
    <property type="match status" value="1"/>
</dbReference>
<accession>A0ABW0PRZ8</accession>
<gene>
    <name evidence="2" type="ORF">ACFPP9_05965</name>
</gene>
<dbReference type="Pfam" id="PF13579">
    <property type="entry name" value="Glyco_trans_4_4"/>
    <property type="match status" value="1"/>
</dbReference>
<keyword evidence="3" id="KW-1185">Reference proteome</keyword>
<sequence>MVQHAGSRAFRNATVQRMTIAVVCSYTVSLVNFRYRLLAAMVENGHEVVAFGPEDDAPTIEALAAIGVRFVQIPMARAGLNPLEDLRTLAALYRELRRLSPDLILCYTMKPIVYGLIAARLAGIKQRHALVTGLGYVFSGDETNPRLPHTRRLATWLYRIALRGNGRVFVYNQADADDILAGRMVRDPARILAVPGSGVDLQRYPASGVPEGPPVFLMVTRLLREKGAREFVEAARRLRPRHPQTRFQILGPLDPGPLAIPRDEIDRWVADGAIEYLGETADVRPYLAASTVFVLPSYYREGLPRSILEALATGRAVITADMPGCRDAIVEGENGFLVPPRDPEALAAAMQRFIDDPTLAKTMGRCSLEIARQRFDVEAVNRILLTEMELVPSTLD</sequence>
<dbReference type="EMBL" id="JBHSML010000002">
    <property type="protein sequence ID" value="MFC5515310.1"/>
    <property type="molecule type" value="Genomic_DNA"/>
</dbReference>
<dbReference type="RefSeq" id="WP_266343303.1">
    <property type="nucleotide sequence ID" value="NZ_JAPKNH010000002.1"/>
</dbReference>
<proteinExistence type="predicted"/>
<feature type="domain" description="Glycosyltransferase subfamily 4-like N-terminal" evidence="1">
    <location>
        <begin position="35"/>
        <end position="195"/>
    </location>
</feature>
<reference evidence="3" key="1">
    <citation type="journal article" date="2019" name="Int. J. Syst. Evol. Microbiol.">
        <title>The Global Catalogue of Microorganisms (GCM) 10K type strain sequencing project: providing services to taxonomists for standard genome sequencing and annotation.</title>
        <authorList>
            <consortium name="The Broad Institute Genomics Platform"/>
            <consortium name="The Broad Institute Genome Sequencing Center for Infectious Disease"/>
            <person name="Wu L."/>
            <person name="Ma J."/>
        </authorList>
    </citation>
    <scope>NUCLEOTIDE SEQUENCE [LARGE SCALE GENOMIC DNA]</scope>
    <source>
        <strain evidence="3">KACC 12633</strain>
    </source>
</reference>
<evidence type="ECO:0000313" key="2">
    <source>
        <dbReference type="EMBL" id="MFC5515310.1"/>
    </source>
</evidence>
<evidence type="ECO:0000313" key="3">
    <source>
        <dbReference type="Proteomes" id="UP001596150"/>
    </source>
</evidence>
<dbReference type="InterPro" id="IPR028098">
    <property type="entry name" value="Glyco_trans_4-like_N"/>
</dbReference>
<dbReference type="SUPFAM" id="SSF53756">
    <property type="entry name" value="UDP-Glycosyltransferase/glycogen phosphorylase"/>
    <property type="match status" value="1"/>
</dbReference>
<dbReference type="Gene3D" id="3.40.50.2000">
    <property type="entry name" value="Glycogen Phosphorylase B"/>
    <property type="match status" value="2"/>
</dbReference>
<organism evidence="2 3">
    <name type="scientific">Kaistia terrae</name>
    <dbReference type="NCBI Taxonomy" id="537017"/>
    <lineage>
        <taxon>Bacteria</taxon>
        <taxon>Pseudomonadati</taxon>
        <taxon>Pseudomonadota</taxon>
        <taxon>Alphaproteobacteria</taxon>
        <taxon>Hyphomicrobiales</taxon>
        <taxon>Kaistiaceae</taxon>
        <taxon>Kaistia</taxon>
    </lineage>
</organism>
<comment type="caution">
    <text evidence="2">The sequence shown here is derived from an EMBL/GenBank/DDBJ whole genome shotgun (WGS) entry which is preliminary data.</text>
</comment>
<dbReference type="PANTHER" id="PTHR12526">
    <property type="entry name" value="GLYCOSYLTRANSFERASE"/>
    <property type="match status" value="1"/>
</dbReference>
<dbReference type="Pfam" id="PF13692">
    <property type="entry name" value="Glyco_trans_1_4"/>
    <property type="match status" value="1"/>
</dbReference>